<sequence>MSETLTPTPLSSRLRAETAAQHQQLDDEITARNLFGSAQGYRDFVRLQYRFHRDLDPVYRNPQLAAFIPDLQSRNRFTHITQDMADLGLDAPVQDTRHGPEFFASLPTQTAIGWLYVAEGSKLGANILDKLAQNLGYSATFGARHLAPDPAGRGPSWLAFKNMLDDTAIDPDACIHGARDAFAHMARYLAGP</sequence>
<organism evidence="1 2">
    <name type="scientific">Acetobacter suratthaniensis</name>
    <dbReference type="NCBI Taxonomy" id="1502841"/>
    <lineage>
        <taxon>Bacteria</taxon>
        <taxon>Pseudomonadati</taxon>
        <taxon>Pseudomonadota</taxon>
        <taxon>Alphaproteobacteria</taxon>
        <taxon>Acetobacterales</taxon>
        <taxon>Acetobacteraceae</taxon>
        <taxon>Acetobacter</taxon>
    </lineage>
</organism>
<dbReference type="Proteomes" id="UP000664399">
    <property type="component" value="Unassembled WGS sequence"/>
</dbReference>
<keyword evidence="2" id="KW-1185">Reference proteome</keyword>
<accession>A0ABS3LNJ0</accession>
<dbReference type="Pfam" id="PF01126">
    <property type="entry name" value="Heme_oxygenase"/>
    <property type="match status" value="1"/>
</dbReference>
<dbReference type="SUPFAM" id="SSF48613">
    <property type="entry name" value="Heme oxygenase-like"/>
    <property type="match status" value="1"/>
</dbReference>
<reference evidence="1 2" key="1">
    <citation type="submission" date="2021-03" db="EMBL/GenBank/DDBJ databases">
        <title>The complete genome sequence of Acetobacter suratthaniensis TBRC 1719.</title>
        <authorList>
            <person name="Charoenyingcharoen P."/>
            <person name="Yukphan P."/>
        </authorList>
    </citation>
    <scope>NUCLEOTIDE SEQUENCE [LARGE SCALE GENOMIC DNA]</scope>
    <source>
        <strain evidence="1 2">TBRC 1719</strain>
    </source>
</reference>
<comment type="caution">
    <text evidence="1">The sequence shown here is derived from an EMBL/GenBank/DDBJ whole genome shotgun (WGS) entry which is preliminary data.</text>
</comment>
<dbReference type="RefSeq" id="WP_207854793.1">
    <property type="nucleotide sequence ID" value="NZ_JAFVMG010000011.1"/>
</dbReference>
<protein>
    <submittedName>
        <fullName evidence="1">Biliverdin-producing heme oxygenase</fullName>
    </submittedName>
</protein>
<dbReference type="InterPro" id="IPR016084">
    <property type="entry name" value="Haem_Oase-like_multi-hlx"/>
</dbReference>
<evidence type="ECO:0000313" key="1">
    <source>
        <dbReference type="EMBL" id="MBO1328920.1"/>
    </source>
</evidence>
<dbReference type="InterPro" id="IPR016053">
    <property type="entry name" value="Haem_Oase-like"/>
</dbReference>
<name>A0ABS3LNJ0_9PROT</name>
<evidence type="ECO:0000313" key="2">
    <source>
        <dbReference type="Proteomes" id="UP000664399"/>
    </source>
</evidence>
<dbReference type="Gene3D" id="1.20.910.10">
    <property type="entry name" value="Heme oxygenase-like"/>
    <property type="match status" value="1"/>
</dbReference>
<dbReference type="EMBL" id="JAFVMG010000011">
    <property type="protein sequence ID" value="MBO1328920.1"/>
    <property type="molecule type" value="Genomic_DNA"/>
</dbReference>
<proteinExistence type="predicted"/>
<dbReference type="CDD" id="cd19166">
    <property type="entry name" value="HemeO-bac"/>
    <property type="match status" value="1"/>
</dbReference>
<gene>
    <name evidence="1" type="ORF">J2D75_10605</name>
</gene>